<feature type="binding site" evidence="4">
    <location>
        <position position="272"/>
    </location>
    <ligand>
        <name>pyridoxal 5'-phosphate</name>
        <dbReference type="ChEBI" id="CHEBI:597326"/>
    </ligand>
</feature>
<keyword evidence="3 4" id="KW-0663">Pyridoxal phosphate</keyword>
<dbReference type="InterPro" id="IPR015422">
    <property type="entry name" value="PyrdxlP-dep_Trfase_small"/>
</dbReference>
<dbReference type="Proteomes" id="UP001597295">
    <property type="component" value="Unassembled WGS sequence"/>
</dbReference>
<comment type="subunit">
    <text evidence="4">Homodimer.</text>
</comment>
<evidence type="ECO:0000256" key="3">
    <source>
        <dbReference type="ARBA" id="ARBA00022898"/>
    </source>
</evidence>
<name>A0ABW5DS78_9PROT</name>
<comment type="catalytic activity">
    <reaction evidence="4">
        <text>N(2)-acetyl-L-ornithine + 2-oxoglutarate = N-acetyl-L-glutamate 5-semialdehyde + L-glutamate</text>
        <dbReference type="Rhea" id="RHEA:18049"/>
        <dbReference type="ChEBI" id="CHEBI:16810"/>
        <dbReference type="ChEBI" id="CHEBI:29123"/>
        <dbReference type="ChEBI" id="CHEBI:29985"/>
        <dbReference type="ChEBI" id="CHEBI:57805"/>
        <dbReference type="EC" id="2.6.1.11"/>
    </reaction>
</comment>
<evidence type="ECO:0000313" key="6">
    <source>
        <dbReference type="Proteomes" id="UP001597295"/>
    </source>
</evidence>
<keyword evidence="4" id="KW-0963">Cytoplasm</keyword>
<feature type="binding site" evidence="4">
    <location>
        <position position="132"/>
    </location>
    <ligand>
        <name>N(2)-acetyl-L-ornithine</name>
        <dbReference type="ChEBI" id="CHEBI:57805"/>
    </ligand>
</feature>
<organism evidence="5 6">
    <name type="scientific">Lacibacterium aquatile</name>
    <dbReference type="NCBI Taxonomy" id="1168082"/>
    <lineage>
        <taxon>Bacteria</taxon>
        <taxon>Pseudomonadati</taxon>
        <taxon>Pseudomonadota</taxon>
        <taxon>Alphaproteobacteria</taxon>
        <taxon>Rhodospirillales</taxon>
        <taxon>Rhodospirillaceae</taxon>
    </lineage>
</organism>
<sequence length="389" mass="41504">MNASLMPTYSRVPLSFDKGEGAYLFGSDGRRYLDFGSGIAVTALGHAHPHLTEVMHAAIGKPWHVSNLYEIPEQAQLAERLVQNSFADYAFFCNSGAEANEAAIKMMRKHHYENGQAEKFRLITVEGAFHGRTLSTIAAGGQEKYLKGFGPKADGFDQVAFGNLNELRAAITPATGGILVEPIQGEGGIRPMEVEYLKALRTICDEFGLLLIYDEVQTGMGRTGKLFAYEWSGVAPDIMSLAKGLGGGFPIGACLATADAAKGMVAGVHGTTFGGNPLATAAGNAVMDVMLKPGFMANVDAMGKRLLKGLKAIGADHPKLIEAVRGYGLLLGIKTVVPNTEFQARLRAHGLLTITAGDNVVRMLPPLIIGEKEVDEAIEIVRTVATDWA</sequence>
<dbReference type="InterPro" id="IPR004636">
    <property type="entry name" value="AcOrn/SuccOrn_fam"/>
</dbReference>
<keyword evidence="1 4" id="KW-0032">Aminotransferase</keyword>
<dbReference type="InterPro" id="IPR015421">
    <property type="entry name" value="PyrdxlP-dep_Trfase_major"/>
</dbReference>
<dbReference type="GO" id="GO:0008483">
    <property type="term" value="F:transaminase activity"/>
    <property type="evidence" value="ECO:0007669"/>
    <property type="project" value="UniProtKB-KW"/>
</dbReference>
<gene>
    <name evidence="4" type="primary">argD</name>
    <name evidence="5" type="ORF">ACFSM5_12315</name>
</gene>
<keyword evidence="4" id="KW-0055">Arginine biosynthesis</keyword>
<reference evidence="6" key="1">
    <citation type="journal article" date="2019" name="Int. J. Syst. Evol. Microbiol.">
        <title>The Global Catalogue of Microorganisms (GCM) 10K type strain sequencing project: providing services to taxonomists for standard genome sequencing and annotation.</title>
        <authorList>
            <consortium name="The Broad Institute Genomics Platform"/>
            <consortium name="The Broad Institute Genome Sequencing Center for Infectious Disease"/>
            <person name="Wu L."/>
            <person name="Ma J."/>
        </authorList>
    </citation>
    <scope>NUCLEOTIDE SEQUENCE [LARGE SCALE GENOMIC DNA]</scope>
    <source>
        <strain evidence="6">CGMCC 1.19062</strain>
    </source>
</reference>
<dbReference type="InterPro" id="IPR015424">
    <property type="entry name" value="PyrdxlP-dep_Trfase"/>
</dbReference>
<evidence type="ECO:0000313" key="5">
    <source>
        <dbReference type="EMBL" id="MFD2263675.1"/>
    </source>
</evidence>
<dbReference type="Pfam" id="PF00202">
    <property type="entry name" value="Aminotran_3"/>
    <property type="match status" value="1"/>
</dbReference>
<keyword evidence="6" id="KW-1185">Reference proteome</keyword>
<feature type="binding site" evidence="4">
    <location>
        <begin position="214"/>
        <end position="217"/>
    </location>
    <ligand>
        <name>pyridoxal 5'-phosphate</name>
        <dbReference type="ChEBI" id="CHEBI:597326"/>
    </ligand>
</feature>
<comment type="similarity">
    <text evidence="4">Belongs to the class-III pyridoxal-phosphate-dependent aminotransferase family. ArgD subfamily.</text>
</comment>
<dbReference type="EMBL" id="JBHUIP010000012">
    <property type="protein sequence ID" value="MFD2263675.1"/>
    <property type="molecule type" value="Genomic_DNA"/>
</dbReference>
<dbReference type="PROSITE" id="PS00600">
    <property type="entry name" value="AA_TRANSFER_CLASS_3"/>
    <property type="match status" value="1"/>
</dbReference>
<dbReference type="InterPro" id="IPR050103">
    <property type="entry name" value="Class-III_PLP-dep_AT"/>
</dbReference>
<dbReference type="InterPro" id="IPR005814">
    <property type="entry name" value="Aminotrans_3"/>
</dbReference>
<feature type="modified residue" description="N6-(pyridoxal phosphate)lysine" evidence="4">
    <location>
        <position position="243"/>
    </location>
</feature>
<feature type="binding site" evidence="4">
    <location>
        <position position="129"/>
    </location>
    <ligand>
        <name>pyridoxal 5'-phosphate</name>
        <dbReference type="ChEBI" id="CHEBI:597326"/>
    </ligand>
</feature>
<comment type="miscellaneous">
    <text evidence="4">May also have succinyldiaminopimelate aminotransferase activity, thus carrying out the corresponding step in lysine biosynthesis.</text>
</comment>
<dbReference type="HAMAP" id="MF_01107">
    <property type="entry name" value="ArgD_aminotrans_3"/>
    <property type="match status" value="1"/>
</dbReference>
<dbReference type="NCBIfam" id="TIGR00707">
    <property type="entry name" value="argD"/>
    <property type="match status" value="1"/>
</dbReference>
<dbReference type="NCBIfam" id="NF002325">
    <property type="entry name" value="PRK01278.1"/>
    <property type="match status" value="1"/>
</dbReference>
<dbReference type="RefSeq" id="WP_379876701.1">
    <property type="nucleotide sequence ID" value="NZ_JBHUIP010000012.1"/>
</dbReference>
<feature type="binding site" evidence="4">
    <location>
        <begin position="96"/>
        <end position="97"/>
    </location>
    <ligand>
        <name>pyridoxal 5'-phosphate</name>
        <dbReference type="ChEBI" id="CHEBI:597326"/>
    </ligand>
</feature>
<accession>A0ABW5DS78</accession>
<dbReference type="Gene3D" id="3.40.640.10">
    <property type="entry name" value="Type I PLP-dependent aspartate aminotransferase-like (Major domain)"/>
    <property type="match status" value="1"/>
</dbReference>
<evidence type="ECO:0000256" key="2">
    <source>
        <dbReference type="ARBA" id="ARBA00022679"/>
    </source>
</evidence>
<dbReference type="Gene3D" id="3.90.1150.10">
    <property type="entry name" value="Aspartate Aminotransferase, domain 1"/>
    <property type="match status" value="1"/>
</dbReference>
<dbReference type="EC" id="2.6.1.11" evidence="4"/>
<dbReference type="PANTHER" id="PTHR11986:SF113">
    <property type="entry name" value="SUCCINYLORNITHINE TRANSAMINASE"/>
    <property type="match status" value="1"/>
</dbReference>
<evidence type="ECO:0000256" key="4">
    <source>
        <dbReference type="HAMAP-Rule" id="MF_01107"/>
    </source>
</evidence>
<feature type="binding site" evidence="4">
    <location>
        <position position="271"/>
    </location>
    <ligand>
        <name>N(2)-acetyl-L-ornithine</name>
        <dbReference type="ChEBI" id="CHEBI:57805"/>
    </ligand>
</feature>
<keyword evidence="2 4" id="KW-0808">Transferase</keyword>
<keyword evidence="4" id="KW-0028">Amino-acid biosynthesis</keyword>
<dbReference type="PANTHER" id="PTHR11986">
    <property type="entry name" value="AMINOTRANSFERASE CLASS III"/>
    <property type="match status" value="1"/>
</dbReference>
<comment type="subcellular location">
    <subcellularLocation>
        <location evidence="4">Cytoplasm</location>
    </subcellularLocation>
</comment>
<comment type="caution">
    <text evidence="5">The sequence shown here is derived from an EMBL/GenBank/DDBJ whole genome shotgun (WGS) entry which is preliminary data.</text>
</comment>
<dbReference type="SUPFAM" id="SSF53383">
    <property type="entry name" value="PLP-dependent transferases"/>
    <property type="match status" value="1"/>
</dbReference>
<dbReference type="CDD" id="cd00610">
    <property type="entry name" value="OAT_like"/>
    <property type="match status" value="1"/>
</dbReference>
<comment type="pathway">
    <text evidence="4">Amino-acid biosynthesis; L-arginine biosynthesis; N(2)-acetyl-L-ornithine from L-glutamate: step 4/4.</text>
</comment>
<evidence type="ECO:0000256" key="1">
    <source>
        <dbReference type="ARBA" id="ARBA00022576"/>
    </source>
</evidence>
<dbReference type="InterPro" id="IPR049704">
    <property type="entry name" value="Aminotrans_3_PPA_site"/>
</dbReference>
<protein>
    <recommendedName>
        <fullName evidence="4">Acetylornithine aminotransferase</fullName>
        <shortName evidence="4">ACOAT</shortName>
        <ecNumber evidence="4">2.6.1.11</ecNumber>
    </recommendedName>
</protein>
<proteinExistence type="inferred from homology"/>
<dbReference type="PIRSF" id="PIRSF000521">
    <property type="entry name" value="Transaminase_4ab_Lys_Orn"/>
    <property type="match status" value="1"/>
</dbReference>
<comment type="cofactor">
    <cofactor evidence="4">
        <name>pyridoxal 5'-phosphate</name>
        <dbReference type="ChEBI" id="CHEBI:597326"/>
    </cofactor>
    <text evidence="4">Binds 1 pyridoxal phosphate per subunit.</text>
</comment>